<proteinExistence type="predicted"/>
<dbReference type="GO" id="GO:0046872">
    <property type="term" value="F:metal ion binding"/>
    <property type="evidence" value="ECO:0007669"/>
    <property type="project" value="UniProtKB-KW"/>
</dbReference>
<dbReference type="CDD" id="cd05680">
    <property type="entry name" value="M20_dipept_like"/>
    <property type="match status" value="1"/>
</dbReference>
<dbReference type="InterPro" id="IPR051458">
    <property type="entry name" value="Cyt/Met_Dipeptidase"/>
</dbReference>
<evidence type="ECO:0000313" key="6">
    <source>
        <dbReference type="Proteomes" id="UP000315971"/>
    </source>
</evidence>
<dbReference type="NCBIfam" id="NF006053">
    <property type="entry name" value="PRK08201.1"/>
    <property type="match status" value="1"/>
</dbReference>
<dbReference type="Pfam" id="PF01546">
    <property type="entry name" value="Peptidase_M20"/>
    <property type="match status" value="1"/>
</dbReference>
<gene>
    <name evidence="5" type="ORF">SAMN06265350_1101</name>
</gene>
<evidence type="ECO:0000256" key="1">
    <source>
        <dbReference type="ARBA" id="ARBA00022670"/>
    </source>
</evidence>
<keyword evidence="6" id="KW-1185">Reference proteome</keyword>
<feature type="domain" description="Peptidase M20 dimerisation" evidence="4">
    <location>
        <begin position="233"/>
        <end position="391"/>
    </location>
</feature>
<reference evidence="5 6" key="1">
    <citation type="submission" date="2017-05" db="EMBL/GenBank/DDBJ databases">
        <authorList>
            <person name="Varghese N."/>
            <person name="Submissions S."/>
        </authorList>
    </citation>
    <scope>NUCLEOTIDE SEQUENCE [LARGE SCALE GENOMIC DNA]</scope>
    <source>
        <strain evidence="5 6">DSM 21342</strain>
    </source>
</reference>
<dbReference type="PANTHER" id="PTHR43270">
    <property type="entry name" value="BETA-ALA-HIS DIPEPTIDASE"/>
    <property type="match status" value="1"/>
</dbReference>
<dbReference type="Gene3D" id="3.40.630.10">
    <property type="entry name" value="Zn peptidases"/>
    <property type="match status" value="1"/>
</dbReference>
<dbReference type="Pfam" id="PF07687">
    <property type="entry name" value="M20_dimer"/>
    <property type="match status" value="1"/>
</dbReference>
<dbReference type="GO" id="GO:0006508">
    <property type="term" value="P:proteolysis"/>
    <property type="evidence" value="ECO:0007669"/>
    <property type="project" value="UniProtKB-KW"/>
</dbReference>
<keyword evidence="1" id="KW-0645">Protease</keyword>
<sequence>MSFFRQFFFLIKNIVKSSVSLSVDVLYLSENYLLMETIKNYIEANKQRFLDELFDILRFPSVSADPQYKESVLKTAEYLKNKLIEAGADNVEICPTAGYPIVYGEKIIDPALPTVVVYGHYDVQPADPLELWHTPPFEPTVKTTEEHPEGAIYARGACDDKGQMYMHVKAFELMMKTNSLPCNVKFMIEGEEEVGSANLGIFVKANKERLKGDVVLISDTSMIANDTPSIECGLRGLAYMEVEVVGPNRDLHSGVYGGAVANPATVLAKMIASLHDENNHITIPGFYDKVVNLSDAERAEMAKQPFSLDAYKKDLAIADVWGEKGYSTIERTSIRPTLEVNGIWGGYIGEGAKTVLPSKANAKISMRLVPNQTSEEISNLFQKHFESIAPESVKVKVTAHHGGEPVVTPTDSIPFKAASKALEDTFGKKPIPTRGGGSIPIVALFEQELGLKTVLMGFGLDSDALHSPNEKYGLFNYYKGIETIPLFFKHFAEMSK</sequence>
<name>A0A521E312_9SPHI</name>
<dbReference type="InterPro" id="IPR002933">
    <property type="entry name" value="Peptidase_M20"/>
</dbReference>
<keyword evidence="3" id="KW-0378">Hydrolase</keyword>
<dbReference type="Proteomes" id="UP000315971">
    <property type="component" value="Unassembled WGS sequence"/>
</dbReference>
<dbReference type="PANTHER" id="PTHR43270:SF12">
    <property type="entry name" value="SUCCINYL-DIAMINOPIMELATE DESUCCINYLASE"/>
    <property type="match status" value="1"/>
</dbReference>
<evidence type="ECO:0000256" key="2">
    <source>
        <dbReference type="ARBA" id="ARBA00022723"/>
    </source>
</evidence>
<evidence type="ECO:0000259" key="4">
    <source>
        <dbReference type="Pfam" id="PF07687"/>
    </source>
</evidence>
<organism evidence="5 6">
    <name type="scientific">Solitalea koreensis</name>
    <dbReference type="NCBI Taxonomy" id="543615"/>
    <lineage>
        <taxon>Bacteria</taxon>
        <taxon>Pseudomonadati</taxon>
        <taxon>Bacteroidota</taxon>
        <taxon>Sphingobacteriia</taxon>
        <taxon>Sphingobacteriales</taxon>
        <taxon>Sphingobacteriaceae</taxon>
        <taxon>Solitalea</taxon>
    </lineage>
</organism>
<dbReference type="EMBL" id="FXSZ01000010">
    <property type="protein sequence ID" value="SMO77490.1"/>
    <property type="molecule type" value="Genomic_DNA"/>
</dbReference>
<dbReference type="AlphaFoldDB" id="A0A521E312"/>
<dbReference type="SUPFAM" id="SSF53187">
    <property type="entry name" value="Zn-dependent exopeptidases"/>
    <property type="match status" value="1"/>
</dbReference>
<dbReference type="NCBIfam" id="NF005914">
    <property type="entry name" value="PRK07907.1"/>
    <property type="match status" value="1"/>
</dbReference>
<evidence type="ECO:0000313" key="5">
    <source>
        <dbReference type="EMBL" id="SMO77490.1"/>
    </source>
</evidence>
<accession>A0A521E312</accession>
<dbReference type="GO" id="GO:0008233">
    <property type="term" value="F:peptidase activity"/>
    <property type="evidence" value="ECO:0007669"/>
    <property type="project" value="UniProtKB-KW"/>
</dbReference>
<dbReference type="InterPro" id="IPR011650">
    <property type="entry name" value="Peptidase_M20_dimer"/>
</dbReference>
<dbReference type="NCBIfam" id="NF006579">
    <property type="entry name" value="PRK09104.1"/>
    <property type="match status" value="1"/>
</dbReference>
<keyword evidence="2" id="KW-0479">Metal-binding</keyword>
<evidence type="ECO:0000256" key="3">
    <source>
        <dbReference type="ARBA" id="ARBA00022801"/>
    </source>
</evidence>
<dbReference type="Gene3D" id="3.30.70.360">
    <property type="match status" value="1"/>
</dbReference>
<protein>
    <submittedName>
        <fullName evidence="5">Acetylornithine deacetylase/Succinyl-diaminopimelate desuccinylase</fullName>
    </submittedName>
</protein>